<dbReference type="GO" id="GO:0005886">
    <property type="term" value="C:plasma membrane"/>
    <property type="evidence" value="ECO:0007669"/>
    <property type="project" value="UniProtKB-SubCell"/>
</dbReference>
<feature type="transmembrane region" description="Helical" evidence="7">
    <location>
        <begin position="402"/>
        <end position="421"/>
    </location>
</feature>
<dbReference type="GO" id="GO:0022857">
    <property type="term" value="F:transmembrane transporter activity"/>
    <property type="evidence" value="ECO:0007669"/>
    <property type="project" value="InterPro"/>
</dbReference>
<feature type="transmembrane region" description="Helical" evidence="7">
    <location>
        <begin position="329"/>
        <end position="354"/>
    </location>
</feature>
<feature type="region of interest" description="Disordered" evidence="6">
    <location>
        <begin position="1"/>
        <end position="50"/>
    </location>
</feature>
<feature type="transmembrane region" description="Helical" evidence="7">
    <location>
        <begin position="239"/>
        <end position="259"/>
    </location>
</feature>
<evidence type="ECO:0000313" key="9">
    <source>
        <dbReference type="Proteomes" id="UP000326178"/>
    </source>
</evidence>
<feature type="transmembrane region" description="Helical" evidence="7">
    <location>
        <begin position="199"/>
        <end position="219"/>
    </location>
</feature>
<feature type="compositionally biased region" description="Low complexity" evidence="6">
    <location>
        <begin position="35"/>
        <end position="50"/>
    </location>
</feature>
<evidence type="ECO:0000256" key="2">
    <source>
        <dbReference type="ARBA" id="ARBA00022475"/>
    </source>
</evidence>
<feature type="transmembrane region" description="Helical" evidence="7">
    <location>
        <begin position="433"/>
        <end position="453"/>
    </location>
</feature>
<keyword evidence="5 7" id="KW-0472">Membrane</keyword>
<feature type="transmembrane region" description="Helical" evidence="7">
    <location>
        <begin position="61"/>
        <end position="78"/>
    </location>
</feature>
<comment type="subcellular location">
    <subcellularLocation>
        <location evidence="1">Cell membrane</location>
        <topology evidence="1">Multi-pass membrane protein</topology>
    </subcellularLocation>
</comment>
<dbReference type="PANTHER" id="PTHR42770">
    <property type="entry name" value="AMINO ACID TRANSPORTER-RELATED"/>
    <property type="match status" value="1"/>
</dbReference>
<accession>A0A5J6FDG1</accession>
<organism evidence="8 9">
    <name type="scientific">Streptomyces nitrosporeus</name>
    <dbReference type="NCBI Taxonomy" id="28894"/>
    <lineage>
        <taxon>Bacteria</taxon>
        <taxon>Bacillati</taxon>
        <taxon>Actinomycetota</taxon>
        <taxon>Actinomycetes</taxon>
        <taxon>Kitasatosporales</taxon>
        <taxon>Streptomycetaceae</taxon>
        <taxon>Streptomyces</taxon>
    </lineage>
</organism>
<keyword evidence="4 7" id="KW-1133">Transmembrane helix</keyword>
<gene>
    <name evidence="8" type="ORF">CP967_20820</name>
</gene>
<evidence type="ECO:0000313" key="8">
    <source>
        <dbReference type="EMBL" id="QEU74113.1"/>
    </source>
</evidence>
<keyword evidence="2" id="KW-1003">Cell membrane</keyword>
<feature type="transmembrane region" description="Helical" evidence="7">
    <location>
        <begin position="459"/>
        <end position="476"/>
    </location>
</feature>
<evidence type="ECO:0000256" key="5">
    <source>
        <dbReference type="ARBA" id="ARBA00023136"/>
    </source>
</evidence>
<dbReference type="PIRSF" id="PIRSF006060">
    <property type="entry name" value="AA_transporter"/>
    <property type="match status" value="1"/>
</dbReference>
<evidence type="ECO:0000256" key="3">
    <source>
        <dbReference type="ARBA" id="ARBA00022692"/>
    </source>
</evidence>
<evidence type="ECO:0000256" key="7">
    <source>
        <dbReference type="SAM" id="Phobius"/>
    </source>
</evidence>
<name>A0A5J6FDG1_9ACTN</name>
<keyword evidence="3 7" id="KW-0812">Transmembrane</keyword>
<dbReference type="EMBL" id="CP023702">
    <property type="protein sequence ID" value="QEU74113.1"/>
    <property type="molecule type" value="Genomic_DNA"/>
</dbReference>
<dbReference type="Pfam" id="PF13520">
    <property type="entry name" value="AA_permease_2"/>
    <property type="match status" value="1"/>
</dbReference>
<evidence type="ECO:0000256" key="1">
    <source>
        <dbReference type="ARBA" id="ARBA00004651"/>
    </source>
</evidence>
<sequence>MSLSYSHPDVLNSPSQQVSPGHPRGTLTHDPREGPVTTSPTPEPTAPAAQPALKRAIGPRLLILFVIGDILGTGIYATTGKVAGKVGGALWLPFLIGFVVALLTAASYVELVGKYPRAAGAALYTQKAFKVPFLTFVIAFMVMCSGLSSAGAAARAFSGDYLAEFTDAVPPTLIAVLFILALAAVNLRGVAESVKANVVLTLVEVSGLAVILAIGAYAVMTGGGEPSRLTQFEGGGTGYALITGVLGATALGFFAFVGFEDSVNMAEETEDPARTFPRAIFIGVGVTGAVYVLVALISSLLVAPGTLERSSGPLLEVVKAGGVDFPPELFALIALFAVTNSALINIMMASRLCYGMANERILPPAMGRVLAGRRTPWVGIVFVTLLAIGLVCTGEIEGLGDTTSFLLLCVFAVVNIAVLVLRKDPVGHRHFRAPTALPVLGAVASLVLASPLADRDADVYIRAGVLLLIGIGLWVVNKAVLAARERNGSPA</sequence>
<feature type="transmembrane region" description="Helical" evidence="7">
    <location>
        <begin position="168"/>
        <end position="187"/>
    </location>
</feature>
<dbReference type="KEGG" id="snk:CP967_20820"/>
<keyword evidence="9" id="KW-1185">Reference proteome</keyword>
<feature type="transmembrane region" description="Helical" evidence="7">
    <location>
        <begin position="133"/>
        <end position="156"/>
    </location>
</feature>
<dbReference type="OrthoDB" id="4568421at2"/>
<dbReference type="PANTHER" id="PTHR42770:SF11">
    <property type="entry name" value="INNER MEMBRANE TRANSPORT PROTEIN YBAT"/>
    <property type="match status" value="1"/>
</dbReference>
<dbReference type="Gene3D" id="1.20.1740.10">
    <property type="entry name" value="Amino acid/polyamine transporter I"/>
    <property type="match status" value="1"/>
</dbReference>
<feature type="transmembrane region" description="Helical" evidence="7">
    <location>
        <begin position="90"/>
        <end position="112"/>
    </location>
</feature>
<dbReference type="Proteomes" id="UP000326178">
    <property type="component" value="Chromosome"/>
</dbReference>
<dbReference type="AlphaFoldDB" id="A0A5J6FDG1"/>
<feature type="transmembrane region" description="Helical" evidence="7">
    <location>
        <begin position="375"/>
        <end position="396"/>
    </location>
</feature>
<protein>
    <submittedName>
        <fullName evidence="8">Amino acid permease</fullName>
    </submittedName>
</protein>
<reference evidence="8 9" key="1">
    <citation type="submission" date="2017-09" db="EMBL/GenBank/DDBJ databases">
        <authorList>
            <person name="Lee N."/>
            <person name="Cho B.-K."/>
        </authorList>
    </citation>
    <scope>NUCLEOTIDE SEQUENCE [LARGE SCALE GENOMIC DNA]</scope>
    <source>
        <strain evidence="8 9">ATCC 12769</strain>
    </source>
</reference>
<evidence type="ECO:0000256" key="4">
    <source>
        <dbReference type="ARBA" id="ARBA00022989"/>
    </source>
</evidence>
<evidence type="ECO:0000256" key="6">
    <source>
        <dbReference type="SAM" id="MobiDB-lite"/>
    </source>
</evidence>
<dbReference type="InterPro" id="IPR050367">
    <property type="entry name" value="APC_superfamily"/>
</dbReference>
<dbReference type="InterPro" id="IPR002293">
    <property type="entry name" value="AA/rel_permease1"/>
</dbReference>
<feature type="transmembrane region" description="Helical" evidence="7">
    <location>
        <begin position="280"/>
        <end position="303"/>
    </location>
</feature>
<proteinExistence type="predicted"/>